<sequence>MRFFQVYQYGYSVSMAPLQEHFLRSILDADVEGADFRRPDAFVQQWRLNGQHFAVYVLEPQGWKTHTVDGSVMVTVEVMLYLRFLRQTIGTLFPTLKSGAVHFEFVQPLTTGTTAVLATYSFIVNTRGKITSLLTNLQLLESLRRVLRSLDNVVRLTEGTRIALDSGTIRLE</sequence>
<evidence type="ECO:0000313" key="1">
    <source>
        <dbReference type="EMBL" id="OWZ17481.1"/>
    </source>
</evidence>
<proteinExistence type="predicted"/>
<accession>A0A225WID8</accession>
<evidence type="ECO:0008006" key="3">
    <source>
        <dbReference type="Google" id="ProtNLM"/>
    </source>
</evidence>
<gene>
    <name evidence="1" type="ORF">PHMEG_0008570</name>
</gene>
<reference evidence="2" key="1">
    <citation type="submission" date="2017-03" db="EMBL/GenBank/DDBJ databases">
        <title>Phytopthora megakarya and P. palmivora, two closely related causual agents of cacao black pod achieved similar genome size and gene model numbers by different mechanisms.</title>
        <authorList>
            <person name="Ali S."/>
            <person name="Shao J."/>
            <person name="Larry D.J."/>
            <person name="Kronmiller B."/>
            <person name="Shen D."/>
            <person name="Strem M.D."/>
            <person name="Melnick R.L."/>
            <person name="Guiltinan M.J."/>
            <person name="Tyler B.M."/>
            <person name="Meinhardt L.W."/>
            <person name="Bailey B.A."/>
        </authorList>
    </citation>
    <scope>NUCLEOTIDE SEQUENCE [LARGE SCALE GENOMIC DNA]</scope>
    <source>
        <strain evidence="2">zdho120</strain>
    </source>
</reference>
<comment type="caution">
    <text evidence="1">The sequence shown here is derived from an EMBL/GenBank/DDBJ whole genome shotgun (WGS) entry which is preliminary data.</text>
</comment>
<evidence type="ECO:0000313" key="2">
    <source>
        <dbReference type="Proteomes" id="UP000198211"/>
    </source>
</evidence>
<dbReference type="AlphaFoldDB" id="A0A225WID8"/>
<name>A0A225WID8_9STRA</name>
<keyword evidence="2" id="KW-1185">Reference proteome</keyword>
<protein>
    <recommendedName>
        <fullName evidence="3">Bzip transcription factor</fullName>
    </recommendedName>
</protein>
<dbReference type="Proteomes" id="UP000198211">
    <property type="component" value="Unassembled WGS sequence"/>
</dbReference>
<organism evidence="1 2">
    <name type="scientific">Phytophthora megakarya</name>
    <dbReference type="NCBI Taxonomy" id="4795"/>
    <lineage>
        <taxon>Eukaryota</taxon>
        <taxon>Sar</taxon>
        <taxon>Stramenopiles</taxon>
        <taxon>Oomycota</taxon>
        <taxon>Peronosporomycetes</taxon>
        <taxon>Peronosporales</taxon>
        <taxon>Peronosporaceae</taxon>
        <taxon>Phytophthora</taxon>
    </lineage>
</organism>
<dbReference type="EMBL" id="NBNE01000747">
    <property type="protein sequence ID" value="OWZ17481.1"/>
    <property type="molecule type" value="Genomic_DNA"/>
</dbReference>